<feature type="domain" description="N-acetyltransferase" evidence="4">
    <location>
        <begin position="203"/>
        <end position="354"/>
    </location>
</feature>
<dbReference type="PANTHER" id="PTHR43420">
    <property type="entry name" value="ACETYLTRANSFERASE"/>
    <property type="match status" value="1"/>
</dbReference>
<evidence type="ECO:0000256" key="1">
    <source>
        <dbReference type="ARBA" id="ARBA00022679"/>
    </source>
</evidence>
<keyword evidence="5" id="KW-0689">Ribosomal protein</keyword>
<dbReference type="SUPFAM" id="SSF55729">
    <property type="entry name" value="Acyl-CoA N-acyltransferases (Nat)"/>
    <property type="match status" value="2"/>
</dbReference>
<dbReference type="Gene3D" id="3.40.630.30">
    <property type="match status" value="1"/>
</dbReference>
<keyword evidence="2" id="KW-0012">Acyltransferase</keyword>
<evidence type="ECO:0000313" key="5">
    <source>
        <dbReference type="EMBL" id="MBE1606306.1"/>
    </source>
</evidence>
<name>A0A927MSX0_9ACTN</name>
<protein>
    <submittedName>
        <fullName evidence="5">Ribosomal protein S18 acetylase RimI-like enzyme</fullName>
    </submittedName>
</protein>
<accession>A0A927MSX0</accession>
<dbReference type="PROSITE" id="PS51186">
    <property type="entry name" value="GNAT"/>
    <property type="match status" value="2"/>
</dbReference>
<dbReference type="RefSeq" id="WP_192750458.1">
    <property type="nucleotide sequence ID" value="NZ_BAABJL010000085.1"/>
</dbReference>
<evidence type="ECO:0000313" key="6">
    <source>
        <dbReference type="Proteomes" id="UP000638648"/>
    </source>
</evidence>
<dbReference type="Pfam" id="PF00583">
    <property type="entry name" value="Acetyltransf_1"/>
    <property type="match status" value="2"/>
</dbReference>
<sequence length="354" mass="39409">MGTEARTTDPRSGADRGESADHDTRDTHADRGDWGEGVEARPIDKEDVAAWAALVKAVEAVDDTGENYDEDDLAEEMTDVALQPVHDTLSLWHDGRMIAYAVAWGRPGAQGLDRVRIEGAVHPQWRRRGLGRRLQEWLCERGRQVHLERNPHVPGALTCGAAATNDGLRAMLGSFGFEPARYFFGMERSLAEPIPLADVPEGLTLVRFTADLDETLRLAHNEAFLDHWGFQPRDADMWATWMTGSRAFRAETSHLLLDGDQIAAYVLAYEYEADTAATGVRDCYIGQVGTRREWRGRGAARALLTRTMAAAKTEGYDEASLGVDSVNPTGALGLYERLGFRVRREWISFERHLD</sequence>
<evidence type="ECO:0000256" key="3">
    <source>
        <dbReference type="SAM" id="MobiDB-lite"/>
    </source>
</evidence>
<dbReference type="AlphaFoldDB" id="A0A927MSX0"/>
<dbReference type="GO" id="GO:0005840">
    <property type="term" value="C:ribosome"/>
    <property type="evidence" value="ECO:0007669"/>
    <property type="project" value="UniProtKB-KW"/>
</dbReference>
<dbReference type="GO" id="GO:0016747">
    <property type="term" value="F:acyltransferase activity, transferring groups other than amino-acyl groups"/>
    <property type="evidence" value="ECO:0007669"/>
    <property type="project" value="InterPro"/>
</dbReference>
<dbReference type="InterPro" id="IPR016181">
    <property type="entry name" value="Acyl_CoA_acyltransferase"/>
</dbReference>
<feature type="domain" description="N-acetyltransferase" evidence="4">
    <location>
        <begin position="38"/>
        <end position="206"/>
    </location>
</feature>
<dbReference type="EMBL" id="JADBEM010000001">
    <property type="protein sequence ID" value="MBE1606306.1"/>
    <property type="molecule type" value="Genomic_DNA"/>
</dbReference>
<reference evidence="5" key="1">
    <citation type="submission" date="2020-10" db="EMBL/GenBank/DDBJ databases">
        <title>Sequencing the genomes of 1000 actinobacteria strains.</title>
        <authorList>
            <person name="Klenk H.-P."/>
        </authorList>
    </citation>
    <scope>NUCLEOTIDE SEQUENCE</scope>
    <source>
        <strain evidence="5">DSM 45354</strain>
    </source>
</reference>
<gene>
    <name evidence="5" type="ORF">HEB94_003154</name>
</gene>
<dbReference type="CDD" id="cd04301">
    <property type="entry name" value="NAT_SF"/>
    <property type="match status" value="1"/>
</dbReference>
<dbReference type="InterPro" id="IPR000182">
    <property type="entry name" value="GNAT_dom"/>
</dbReference>
<proteinExistence type="predicted"/>
<dbReference type="PANTHER" id="PTHR43420:SF47">
    <property type="entry name" value="N-ACETYLTRANSFERASE DOMAIN-CONTAINING PROTEIN"/>
    <property type="match status" value="1"/>
</dbReference>
<keyword evidence="1" id="KW-0808">Transferase</keyword>
<evidence type="ECO:0000256" key="2">
    <source>
        <dbReference type="ARBA" id="ARBA00023315"/>
    </source>
</evidence>
<keyword evidence="5" id="KW-0687">Ribonucleoprotein</keyword>
<organism evidence="5 6">
    <name type="scientific">Actinopolymorpha pittospori</name>
    <dbReference type="NCBI Taxonomy" id="648752"/>
    <lineage>
        <taxon>Bacteria</taxon>
        <taxon>Bacillati</taxon>
        <taxon>Actinomycetota</taxon>
        <taxon>Actinomycetes</taxon>
        <taxon>Propionibacteriales</taxon>
        <taxon>Actinopolymorphaceae</taxon>
        <taxon>Actinopolymorpha</taxon>
    </lineage>
</organism>
<dbReference type="Proteomes" id="UP000638648">
    <property type="component" value="Unassembled WGS sequence"/>
</dbReference>
<keyword evidence="6" id="KW-1185">Reference proteome</keyword>
<comment type="caution">
    <text evidence="5">The sequence shown here is derived from an EMBL/GenBank/DDBJ whole genome shotgun (WGS) entry which is preliminary data.</text>
</comment>
<evidence type="ECO:0000259" key="4">
    <source>
        <dbReference type="PROSITE" id="PS51186"/>
    </source>
</evidence>
<dbReference type="InterPro" id="IPR050680">
    <property type="entry name" value="YpeA/RimI_acetyltransf"/>
</dbReference>
<feature type="region of interest" description="Disordered" evidence="3">
    <location>
        <begin position="1"/>
        <end position="41"/>
    </location>
</feature>